<evidence type="ECO:0000313" key="2">
    <source>
        <dbReference type="Proteomes" id="UP001364695"/>
    </source>
</evidence>
<accession>A0ACC6NY93</accession>
<comment type="caution">
    <text evidence="1">The sequence shown here is derived from an EMBL/GenBank/DDBJ whole genome shotgun (WGS) entry which is preliminary data.</text>
</comment>
<proteinExistence type="predicted"/>
<sequence length="349" mass="37266">MTAPLRIGIAGLGRLGWRHAQNLARRVNGALLAAACSPLEAERERARTGLGLPASAIYGDLDAMLDGAKLDAVVLVTPTAVHAQQTLAVLRRGLHVFVEKPLALNVADCEAVVRESTALAQQHPGQVALVGFVRRFDPSYATAMDTVRAGGIGMPFFVRSQTCDRLDPSGFFVQFAPSSGGIFLDCSVHDIDLARWFLSEGGTAPRATRVYATGVRAIHHDLAPIGDVDNGMALIEFEGGRRAALYASRTHAHGHETHTEVLGSAGQLLIGQGAARDRVVLSDAHGVRHQAVQDFFERFETAFERELQAFTDACRGLIAPPLSLSDALEATRIGVALRQSLETGAPVDL</sequence>
<dbReference type="EMBL" id="JAWDIE010000001">
    <property type="protein sequence ID" value="MEJ7136915.1"/>
    <property type="molecule type" value="Genomic_DNA"/>
</dbReference>
<gene>
    <name evidence="1" type="ORF">RV045_00525</name>
</gene>
<protein>
    <submittedName>
        <fullName evidence="1">Gfo/Idh/MocA family oxidoreductase</fullName>
    </submittedName>
</protein>
<organism evidence="1 2">
    <name type="scientific">Amphibiibacter pelophylacis</name>
    <dbReference type="NCBI Taxonomy" id="1799477"/>
    <lineage>
        <taxon>Bacteria</taxon>
        <taxon>Pseudomonadati</taxon>
        <taxon>Pseudomonadota</taxon>
        <taxon>Betaproteobacteria</taxon>
        <taxon>Burkholderiales</taxon>
        <taxon>Sphaerotilaceae</taxon>
        <taxon>Amphibiibacter</taxon>
    </lineage>
</organism>
<name>A0ACC6NY93_9BURK</name>
<keyword evidence="2" id="KW-1185">Reference proteome</keyword>
<reference evidence="1" key="1">
    <citation type="submission" date="2023-10" db="EMBL/GenBank/DDBJ databases">
        <title>Amphibacter perezi, gen. nov., sp. nov. a novel taxa of the family Comamonadaceae, class Betaproteobacteria isolated from the skin microbiota of Pelophylax perezi from different populations.</title>
        <authorList>
            <person name="Costa S."/>
            <person name="Proenca D.N."/>
            <person name="Lopes I."/>
            <person name="Morais P.V."/>
        </authorList>
    </citation>
    <scope>NUCLEOTIDE SEQUENCE</scope>
    <source>
        <strain evidence="1">SL12-8</strain>
    </source>
</reference>
<evidence type="ECO:0000313" key="1">
    <source>
        <dbReference type="EMBL" id="MEJ7136915.1"/>
    </source>
</evidence>
<dbReference type="Proteomes" id="UP001364695">
    <property type="component" value="Unassembled WGS sequence"/>
</dbReference>